<evidence type="ECO:0000313" key="2">
    <source>
        <dbReference type="Proteomes" id="UP001596395"/>
    </source>
</evidence>
<accession>A0ABD5V8V5</accession>
<reference evidence="1 2" key="1">
    <citation type="journal article" date="2019" name="Int. J. Syst. Evol. Microbiol.">
        <title>The Global Catalogue of Microorganisms (GCM) 10K type strain sequencing project: providing services to taxonomists for standard genome sequencing and annotation.</title>
        <authorList>
            <consortium name="The Broad Institute Genomics Platform"/>
            <consortium name="The Broad Institute Genome Sequencing Center for Infectious Disease"/>
            <person name="Wu L."/>
            <person name="Ma J."/>
        </authorList>
    </citation>
    <scope>NUCLEOTIDE SEQUENCE [LARGE SCALE GENOMIC DNA]</scope>
    <source>
        <strain evidence="1 2">GX26</strain>
    </source>
</reference>
<dbReference type="RefSeq" id="WP_336348842.1">
    <property type="nucleotide sequence ID" value="NZ_JAZAQL010000001.1"/>
</dbReference>
<sequence length="150" mass="15488">MGTGGTGRGASEMDATRRRIVAAGATVVATAGTGCTSVMGVFGDDAYDSVRVTVDADSVVWSGTVSFRSTDGVRVSISVDRALGSRSYVLPDDIDAEGYDAVGEPIRVVVVPERGVSERTPLSVVVDCDGDRCGRAQTTDGDEPLRVDVG</sequence>
<dbReference type="Proteomes" id="UP001596395">
    <property type="component" value="Unassembled WGS sequence"/>
</dbReference>
<keyword evidence="2" id="KW-1185">Reference proteome</keyword>
<proteinExistence type="predicted"/>
<name>A0ABD5V8V5_9EURY</name>
<gene>
    <name evidence="1" type="ORF">ACFQGB_03060</name>
</gene>
<dbReference type="AlphaFoldDB" id="A0ABD5V8V5"/>
<dbReference type="EMBL" id="JBHSXN010000001">
    <property type="protein sequence ID" value="MFC6951832.1"/>
    <property type="molecule type" value="Genomic_DNA"/>
</dbReference>
<evidence type="ECO:0000313" key="1">
    <source>
        <dbReference type="EMBL" id="MFC6951832.1"/>
    </source>
</evidence>
<comment type="caution">
    <text evidence="1">The sequence shown here is derived from an EMBL/GenBank/DDBJ whole genome shotgun (WGS) entry which is preliminary data.</text>
</comment>
<protein>
    <recommendedName>
        <fullName evidence="3">Tat (Twin-arginine translocation) pathway signal sequence</fullName>
    </recommendedName>
</protein>
<evidence type="ECO:0008006" key="3">
    <source>
        <dbReference type="Google" id="ProtNLM"/>
    </source>
</evidence>
<organism evidence="1 2">
    <name type="scientific">Halorubellus litoreus</name>
    <dbReference type="NCBI Taxonomy" id="755308"/>
    <lineage>
        <taxon>Archaea</taxon>
        <taxon>Methanobacteriati</taxon>
        <taxon>Methanobacteriota</taxon>
        <taxon>Stenosarchaea group</taxon>
        <taxon>Halobacteria</taxon>
        <taxon>Halobacteriales</taxon>
        <taxon>Halorubellaceae</taxon>
        <taxon>Halorubellus</taxon>
    </lineage>
</organism>